<dbReference type="Proteomes" id="UP000036106">
    <property type="component" value="Chromosome"/>
</dbReference>
<comment type="function">
    <text evidence="4">Transfers an acetyl group from acetyl-CoA to L-homoserine, forming acetyl-L-homoserine.</text>
</comment>
<dbReference type="PATRIC" id="fig|1007676.4.peg.1997"/>
<keyword evidence="3 4" id="KW-0012">Acyltransferase</keyword>
<evidence type="ECO:0000313" key="6">
    <source>
        <dbReference type="EMBL" id="AKP67806.1"/>
    </source>
</evidence>
<comment type="catalytic activity">
    <reaction evidence="4">
        <text>L-homoserine + acetyl-CoA = O-acetyl-L-homoserine + CoA</text>
        <dbReference type="Rhea" id="RHEA:13701"/>
        <dbReference type="ChEBI" id="CHEBI:57287"/>
        <dbReference type="ChEBI" id="CHEBI:57288"/>
        <dbReference type="ChEBI" id="CHEBI:57476"/>
        <dbReference type="ChEBI" id="CHEBI:57716"/>
        <dbReference type="EC" id="2.3.1.31"/>
    </reaction>
</comment>
<gene>
    <name evidence="4" type="primary">metAA</name>
    <name evidence="6" type="ORF">ABM34_09865</name>
</gene>
<keyword evidence="7" id="KW-1185">Reference proteome</keyword>
<sequence length="284" mass="33136">MTVFKLNGLSSNNILNYQTNPELSILVLNLMPNKTQTEDQISQLFSEVKTPVAVTFMYPKSHQWKHGSQEQLAYHYVTLDSIRNQYFDGFIVTGAPLEKLAFEDVDFWNEFLEIREWTRTHTRCQLFTCWGAQAALYTDFNLPKVNVEKKIFGVFENELKSELPDGFRMPQSRFSKVDPRIAGETKGLEILGDNEQTGPFYLRAKLQNSIYVMGHPEYQAETLVNEYFRDEKKGQPVQKPENISLDDPTVAYNAWHDSSLYLYQNWLNNILKEKNNNERKQLQI</sequence>
<proteinExistence type="inferred from homology"/>
<keyword evidence="4" id="KW-0963">Cytoplasm</keyword>
<evidence type="ECO:0000256" key="4">
    <source>
        <dbReference type="HAMAP-Rule" id="MF_00295"/>
    </source>
</evidence>
<keyword evidence="1 4" id="KW-0028">Amino-acid biosynthesis</keyword>
<keyword evidence="2 4" id="KW-0808">Transferase</keyword>
<dbReference type="PIRSF" id="PIRSF000450">
    <property type="entry name" value="H_ser_succinyltr"/>
    <property type="match status" value="1"/>
</dbReference>
<dbReference type="InterPro" id="IPR033752">
    <property type="entry name" value="MetA_family"/>
</dbReference>
<evidence type="ECO:0000256" key="3">
    <source>
        <dbReference type="ARBA" id="ARBA00023315"/>
    </source>
</evidence>
<feature type="active site" description="Acyl-thioester intermediate" evidence="4 5">
    <location>
        <position position="129"/>
    </location>
</feature>
<comment type="pathway">
    <text evidence="4">Amino-acid biosynthesis; L-methionine biosynthesis via de novo pathway; O-acetyl-L-homoserine from L-homoserine: step 1/1.</text>
</comment>
<organism evidence="6 7">
    <name type="scientific">Companilactobacillus ginsenosidimutans</name>
    <dbReference type="NCBI Taxonomy" id="1007676"/>
    <lineage>
        <taxon>Bacteria</taxon>
        <taxon>Bacillati</taxon>
        <taxon>Bacillota</taxon>
        <taxon>Bacilli</taxon>
        <taxon>Lactobacillales</taxon>
        <taxon>Lactobacillaceae</taxon>
        <taxon>Companilactobacillus</taxon>
    </lineage>
</organism>
<dbReference type="UniPathway" id="UPA00051">
    <property type="reaction ID" value="UER00074"/>
</dbReference>
<dbReference type="EC" id="2.3.1.31" evidence="4"/>
<feature type="binding site" evidence="4">
    <location>
        <position position="150"/>
    </location>
    <ligand>
        <name>substrate</name>
    </ligand>
</feature>
<feature type="binding site" evidence="4">
    <location>
        <position position="229"/>
    </location>
    <ligand>
        <name>substrate</name>
    </ligand>
</feature>
<comment type="similarity">
    <text evidence="4">Belongs to the MetA family.</text>
</comment>
<evidence type="ECO:0000256" key="2">
    <source>
        <dbReference type="ARBA" id="ARBA00022679"/>
    </source>
</evidence>
<name>A0A0H4QL20_9LACO</name>
<dbReference type="GO" id="GO:0008899">
    <property type="term" value="F:homoserine O-succinyltransferase activity"/>
    <property type="evidence" value="ECO:0007669"/>
    <property type="project" value="UniProtKB-UniRule"/>
</dbReference>
<dbReference type="Gene3D" id="3.40.50.880">
    <property type="match status" value="1"/>
</dbReference>
<evidence type="ECO:0000256" key="1">
    <source>
        <dbReference type="ARBA" id="ARBA00022605"/>
    </source>
</evidence>
<feature type="active site" description="Proton acceptor" evidence="4">
    <location>
        <position position="215"/>
    </location>
</feature>
<evidence type="ECO:0000256" key="5">
    <source>
        <dbReference type="PIRSR" id="PIRSR000450-1"/>
    </source>
</evidence>
<dbReference type="InterPro" id="IPR029062">
    <property type="entry name" value="Class_I_gatase-like"/>
</dbReference>
<protein>
    <recommendedName>
        <fullName evidence="4">Homoserine O-acetyltransferase</fullName>
        <shortName evidence="4">HAT</shortName>
        <ecNumber evidence="4">2.3.1.31</ecNumber>
    </recommendedName>
    <alternativeName>
        <fullName evidence="4">Homoserine transacetylase</fullName>
        <shortName evidence="4">HTA</shortName>
    </alternativeName>
</protein>
<keyword evidence="4" id="KW-0486">Methionine biosynthesis</keyword>
<reference evidence="7" key="1">
    <citation type="submission" date="2015-07" db="EMBL/GenBank/DDBJ databases">
        <title>Lactobacillus ginsenosidimutans/EMML 3141/ whole genome sequencing.</title>
        <authorList>
            <person name="Kim M.K."/>
            <person name="Im W.-T."/>
            <person name="Srinivasan S."/>
            <person name="Lee J.-J."/>
        </authorList>
    </citation>
    <scope>NUCLEOTIDE SEQUENCE [LARGE SCALE GENOMIC DNA]</scope>
    <source>
        <strain evidence="7">EMML 3041</strain>
    </source>
</reference>
<dbReference type="GO" id="GO:0005737">
    <property type="term" value="C:cytoplasm"/>
    <property type="evidence" value="ECO:0007669"/>
    <property type="project" value="UniProtKB-SubCell"/>
</dbReference>
<dbReference type="HAMAP" id="MF_00295">
    <property type="entry name" value="MetA_acyltransf"/>
    <property type="match status" value="1"/>
</dbReference>
<comment type="caution">
    <text evidence="4">Lacks conserved residue(s) required for the propagation of feature annotation.</text>
</comment>
<evidence type="ECO:0000313" key="7">
    <source>
        <dbReference type="Proteomes" id="UP000036106"/>
    </source>
</evidence>
<dbReference type="KEGG" id="lgn:ABM34_09865"/>
<dbReference type="STRING" id="1007676.ABM34_09865"/>
<dbReference type="SUPFAM" id="SSF52317">
    <property type="entry name" value="Class I glutamine amidotransferase-like"/>
    <property type="match status" value="1"/>
</dbReference>
<dbReference type="PANTHER" id="PTHR20919">
    <property type="entry name" value="HOMOSERINE O-SUCCINYLTRANSFERASE"/>
    <property type="match status" value="1"/>
</dbReference>
<dbReference type="Pfam" id="PF04204">
    <property type="entry name" value="HTS"/>
    <property type="match status" value="1"/>
</dbReference>
<dbReference type="AlphaFoldDB" id="A0A0H4QL20"/>
<feature type="active site" evidence="4">
    <location>
        <position position="217"/>
    </location>
</feature>
<comment type="subcellular location">
    <subcellularLocation>
        <location evidence="4">Cytoplasm</location>
    </subcellularLocation>
</comment>
<feature type="binding site" evidence="4">
    <location>
        <position position="172"/>
    </location>
    <ligand>
        <name>substrate</name>
    </ligand>
</feature>
<accession>A0A0H4QL20</accession>
<dbReference type="EMBL" id="CP012034">
    <property type="protein sequence ID" value="AKP67806.1"/>
    <property type="molecule type" value="Genomic_DNA"/>
</dbReference>
<feature type="site" description="Important for substrate specificity" evidence="4">
    <location>
        <position position="172"/>
    </location>
</feature>
<dbReference type="GO" id="GO:0004414">
    <property type="term" value="F:homoserine O-acetyltransferase activity"/>
    <property type="evidence" value="ECO:0007669"/>
    <property type="project" value="UniProtKB-EC"/>
</dbReference>
<dbReference type="GO" id="GO:0009086">
    <property type="term" value="P:methionine biosynthetic process"/>
    <property type="evidence" value="ECO:0007669"/>
    <property type="project" value="UniProtKB-UniRule"/>
</dbReference>
<feature type="site" description="Important for acyl-CoA specificity" evidence="4">
    <location>
        <position position="98"/>
    </location>
</feature>
<dbReference type="RefSeq" id="WP_048705407.1">
    <property type="nucleotide sequence ID" value="NZ_CP012034.1"/>
</dbReference>
<dbReference type="PANTHER" id="PTHR20919:SF0">
    <property type="entry name" value="HOMOSERINE O-SUCCINYLTRANSFERASE"/>
    <property type="match status" value="1"/>
</dbReference>